<comment type="similarity">
    <text evidence="1">Belongs to the AfsR/DnrI/RedD regulatory family.</text>
</comment>
<dbReference type="SUPFAM" id="SSF46894">
    <property type="entry name" value="C-terminal effector domain of the bipartite response regulators"/>
    <property type="match status" value="1"/>
</dbReference>
<organism evidence="5 6">
    <name type="scientific">Saccharothrix syringae</name>
    <name type="common">Nocardiopsis syringae</name>
    <dbReference type="NCBI Taxonomy" id="103733"/>
    <lineage>
        <taxon>Bacteria</taxon>
        <taxon>Bacillati</taxon>
        <taxon>Actinomycetota</taxon>
        <taxon>Actinomycetes</taxon>
        <taxon>Pseudonocardiales</taxon>
        <taxon>Pseudonocardiaceae</taxon>
        <taxon>Saccharothrix</taxon>
    </lineage>
</organism>
<evidence type="ECO:0000259" key="4">
    <source>
        <dbReference type="SMART" id="SM01043"/>
    </source>
</evidence>
<dbReference type="CDD" id="cd15831">
    <property type="entry name" value="BTAD"/>
    <property type="match status" value="1"/>
</dbReference>
<dbReference type="InterPro" id="IPR005158">
    <property type="entry name" value="BTAD"/>
</dbReference>
<dbReference type="SMART" id="SM00862">
    <property type="entry name" value="Trans_reg_C"/>
    <property type="match status" value="1"/>
</dbReference>
<gene>
    <name evidence="5" type="ORF">EKG83_31605</name>
</gene>
<dbReference type="InterPro" id="IPR001867">
    <property type="entry name" value="OmpR/PhoB-type_DNA-bd"/>
</dbReference>
<dbReference type="Gene3D" id="1.10.10.10">
    <property type="entry name" value="Winged helix-like DNA-binding domain superfamily/Winged helix DNA-binding domain"/>
    <property type="match status" value="1"/>
</dbReference>
<dbReference type="AlphaFoldDB" id="A0A5Q0H5R4"/>
<dbReference type="InterPro" id="IPR016032">
    <property type="entry name" value="Sig_transdc_resp-reg_C-effctor"/>
</dbReference>
<evidence type="ECO:0000313" key="6">
    <source>
        <dbReference type="Proteomes" id="UP000325787"/>
    </source>
</evidence>
<dbReference type="GO" id="GO:0016887">
    <property type="term" value="F:ATP hydrolysis activity"/>
    <property type="evidence" value="ECO:0007669"/>
    <property type="project" value="InterPro"/>
</dbReference>
<keyword evidence="6" id="KW-1185">Reference proteome</keyword>
<dbReference type="Pfam" id="PF25872">
    <property type="entry name" value="HTH_77"/>
    <property type="match status" value="1"/>
</dbReference>
<dbReference type="PANTHER" id="PTHR47691">
    <property type="entry name" value="REGULATOR-RELATED"/>
    <property type="match status" value="1"/>
</dbReference>
<sequence length="1048" mass="111541">MVSGMAPWWARPVRVRFGSCCGYGVGMRFGVLGPLDVRTADGAAVRVPERKVRALLAALLAHRGRAVSAERLAADLWGGAGPGNPTRALHAKVSQLRRALAGAEPGGRGLVESRVPGWLLRAAATDADRFAELVERARGAADPAARSALLGDALGLWRGPAFAGFAELALVRAEVTRLEELRLVALEDLAEARLELGGHAELVPELAEAVRRHPLRERLRAAHLRALHRSGRRAEALAGYEELRRRLAEELGADPGPELVALHRAVLAQDPGPARPADNLPSPLTPLVGRDAEVARVRGLLGAHRLVTLTGPGGVGKTRLAVASARRLLDAFPDGVWLVELAAPGSPPELPELVAAVLGVRDDGAPGLGDVVARLVGAVRDKRLLLVLDNCEHVVARVVALLAALLPAAPGLHVLATSREPLAMAGEVRRPVPPLDPDAAVELFLARVAAAAPDAVVDLPAARAVCARLDGIPLALELAATRVPVLGLAALPAALDDRFRVLAGGYRDAPPRQRTLRAVLDWSWELLDDRAREVLRRLAVHAEGCDLAAAERVCGGDDVLGVLAGLVDRSLVLVAAPGGRYRLAESVAAYCLERLEEAGELDEVRTRHARHYADLAEEAAPHLRGPGQREWLDRLDAESANLRTALDHVVRRGLGAVATRLVDALAWYWVLRGRLGEARRRLEAVHTVARTPATVAWHTGVTVLMGDGADRDERVAEVLASCDGPHTCWLLGHALYAVGDVPAGEPLVDRALAGFTATGDRWGTAAALGDRAFQWLLRGDLDASARDGERSAALFGELGDTWGQLRVVGILASIDEARGDYAAAAGRLRAALHQAERLRLWSHAADLTGELGRVALLTGDHERARELHERSRDLARRHGYPIGEAHAEMGLALGARRTGDLDGAERHLLAVLDRHRHAGLVGANALPLAELGFVAELRGDRQRALALHQEGYRAALTSGDPRATALALEGLACARAADEPELAATLLGTADAARRSRGAPLPPAERGDVDRATTALVEVLGGDFARHFARGAALTPRQAFRLRPRARR</sequence>
<dbReference type="KEGG" id="ssyi:EKG83_31605"/>
<dbReference type="Pfam" id="PF03704">
    <property type="entry name" value="BTAD"/>
    <property type="match status" value="1"/>
</dbReference>
<dbReference type="InterPro" id="IPR049945">
    <property type="entry name" value="AAA_22"/>
</dbReference>
<dbReference type="OrthoDB" id="9812579at2"/>
<evidence type="ECO:0000256" key="2">
    <source>
        <dbReference type="ARBA" id="ARBA00023125"/>
    </source>
</evidence>
<dbReference type="InterPro" id="IPR036388">
    <property type="entry name" value="WH-like_DNA-bd_sf"/>
</dbReference>
<dbReference type="GO" id="GO:0000160">
    <property type="term" value="P:phosphorelay signal transduction system"/>
    <property type="evidence" value="ECO:0007669"/>
    <property type="project" value="InterPro"/>
</dbReference>
<feature type="domain" description="OmpR/PhoB-type" evidence="3">
    <location>
        <begin position="42"/>
        <end position="120"/>
    </location>
</feature>
<evidence type="ECO:0000259" key="3">
    <source>
        <dbReference type="SMART" id="SM00862"/>
    </source>
</evidence>
<evidence type="ECO:0000313" key="5">
    <source>
        <dbReference type="EMBL" id="QFZ21333.1"/>
    </source>
</evidence>
<dbReference type="Gene3D" id="3.40.50.300">
    <property type="entry name" value="P-loop containing nucleotide triphosphate hydrolases"/>
    <property type="match status" value="1"/>
</dbReference>
<feature type="domain" description="Bacterial transcriptional activator" evidence="4">
    <location>
        <begin position="125"/>
        <end position="267"/>
    </location>
</feature>
<dbReference type="PANTHER" id="PTHR47691:SF3">
    <property type="entry name" value="HTH-TYPE TRANSCRIPTIONAL REGULATOR RV0890C-RELATED"/>
    <property type="match status" value="1"/>
</dbReference>
<dbReference type="SUPFAM" id="SSF52540">
    <property type="entry name" value="P-loop containing nucleoside triphosphate hydrolases"/>
    <property type="match status" value="1"/>
</dbReference>
<dbReference type="Proteomes" id="UP000325787">
    <property type="component" value="Chromosome"/>
</dbReference>
<accession>A0A5Q0H5R4</accession>
<dbReference type="GO" id="GO:0003677">
    <property type="term" value="F:DNA binding"/>
    <property type="evidence" value="ECO:0007669"/>
    <property type="project" value="UniProtKB-KW"/>
</dbReference>
<dbReference type="Gene3D" id="1.25.40.10">
    <property type="entry name" value="Tetratricopeptide repeat domain"/>
    <property type="match status" value="2"/>
</dbReference>
<dbReference type="GO" id="GO:0006355">
    <property type="term" value="P:regulation of DNA-templated transcription"/>
    <property type="evidence" value="ECO:0007669"/>
    <property type="project" value="InterPro"/>
</dbReference>
<dbReference type="SMART" id="SM01043">
    <property type="entry name" value="BTAD"/>
    <property type="match status" value="1"/>
</dbReference>
<dbReference type="InterPro" id="IPR027417">
    <property type="entry name" value="P-loop_NTPase"/>
</dbReference>
<name>A0A5Q0H5R4_SACSY</name>
<evidence type="ECO:0000256" key="1">
    <source>
        <dbReference type="ARBA" id="ARBA00005820"/>
    </source>
</evidence>
<dbReference type="PRINTS" id="PR00364">
    <property type="entry name" value="DISEASERSIST"/>
</dbReference>
<keyword evidence="2" id="KW-0238">DNA-binding</keyword>
<dbReference type="SUPFAM" id="SSF48452">
    <property type="entry name" value="TPR-like"/>
    <property type="match status" value="3"/>
</dbReference>
<dbReference type="Pfam" id="PF13401">
    <property type="entry name" value="AAA_22"/>
    <property type="match status" value="1"/>
</dbReference>
<proteinExistence type="inferred from homology"/>
<protein>
    <submittedName>
        <fullName evidence="5">AfsR/SARP family transcriptional regulator</fullName>
    </submittedName>
</protein>
<dbReference type="InterPro" id="IPR011990">
    <property type="entry name" value="TPR-like_helical_dom_sf"/>
</dbReference>
<reference evidence="6" key="1">
    <citation type="journal article" date="2021" name="Curr. Microbiol.">
        <title>Complete genome of nocamycin-producing strain Saccharothrix syringae NRRL B-16468 reveals the biosynthetic potential for secondary metabolites.</title>
        <authorList>
            <person name="Mo X."/>
            <person name="Yang S."/>
        </authorList>
    </citation>
    <scope>NUCLEOTIDE SEQUENCE [LARGE SCALE GENOMIC DNA]</scope>
    <source>
        <strain evidence="6">ATCC 51364 / DSM 43886 / JCM 6844 / KCTC 9398 / NBRC 14523 / NRRL B-16468 / INA 2240</strain>
    </source>
</reference>
<dbReference type="Pfam" id="PF00486">
    <property type="entry name" value="Trans_reg_C"/>
    <property type="match status" value="1"/>
</dbReference>
<dbReference type="InterPro" id="IPR058852">
    <property type="entry name" value="HTH_77"/>
</dbReference>
<dbReference type="EMBL" id="CP034550">
    <property type="protein sequence ID" value="QFZ21333.1"/>
    <property type="molecule type" value="Genomic_DNA"/>
</dbReference>